<dbReference type="Pfam" id="PF00665">
    <property type="entry name" value="rve"/>
    <property type="match status" value="1"/>
</dbReference>
<dbReference type="Pfam" id="PF13683">
    <property type="entry name" value="rve_3"/>
    <property type="match status" value="1"/>
</dbReference>
<accession>A0ABT5IRC8</accession>
<proteinExistence type="predicted"/>
<feature type="domain" description="Integrase catalytic" evidence="1">
    <location>
        <begin position="126"/>
        <end position="292"/>
    </location>
</feature>
<evidence type="ECO:0000259" key="1">
    <source>
        <dbReference type="PROSITE" id="PS50994"/>
    </source>
</evidence>
<dbReference type="RefSeq" id="WP_272772914.1">
    <property type="nucleotide sequence ID" value="NZ_JAQQLE010000012.1"/>
</dbReference>
<organism evidence="2 3">
    <name type="scientific">Vogesella margarita</name>
    <dbReference type="NCBI Taxonomy" id="2984199"/>
    <lineage>
        <taxon>Bacteria</taxon>
        <taxon>Pseudomonadati</taxon>
        <taxon>Pseudomonadota</taxon>
        <taxon>Betaproteobacteria</taxon>
        <taxon>Neisseriales</taxon>
        <taxon>Chromobacteriaceae</taxon>
        <taxon>Vogesella</taxon>
    </lineage>
</organism>
<evidence type="ECO:0000313" key="3">
    <source>
        <dbReference type="Proteomes" id="UP001222030"/>
    </source>
</evidence>
<reference evidence="2 3" key="1">
    <citation type="submission" date="2023-01" db="EMBL/GenBank/DDBJ databases">
        <title>Novel species of the genus Vogesella isolated from rivers.</title>
        <authorList>
            <person name="Lu H."/>
        </authorList>
    </citation>
    <scope>NUCLEOTIDE SEQUENCE [LARGE SCALE GENOMIC DNA]</scope>
    <source>
        <strain evidence="2 3">LYT5W</strain>
    </source>
</reference>
<comment type="caution">
    <text evidence="2">The sequence shown here is derived from an EMBL/GenBank/DDBJ whole genome shotgun (WGS) entry which is preliminary data.</text>
</comment>
<evidence type="ECO:0000313" key="2">
    <source>
        <dbReference type="EMBL" id="MDC7715118.1"/>
    </source>
</evidence>
<dbReference type="Gene3D" id="3.30.420.10">
    <property type="entry name" value="Ribonuclease H-like superfamily/Ribonuclease H"/>
    <property type="match status" value="1"/>
</dbReference>
<name>A0ABT5IRC8_9NEIS</name>
<keyword evidence="3" id="KW-1185">Reference proteome</keyword>
<dbReference type="InterPro" id="IPR001584">
    <property type="entry name" value="Integrase_cat-core"/>
</dbReference>
<protein>
    <submittedName>
        <fullName evidence="2">Integrase core domain-containing protein</fullName>
    </submittedName>
</protein>
<dbReference type="InterPro" id="IPR025948">
    <property type="entry name" value="HTH-like_dom"/>
</dbReference>
<gene>
    <name evidence="2" type="ORF">PQU96_13450</name>
</gene>
<dbReference type="InterPro" id="IPR012337">
    <property type="entry name" value="RNaseH-like_sf"/>
</dbReference>
<dbReference type="Proteomes" id="UP001222030">
    <property type="component" value="Unassembled WGS sequence"/>
</dbReference>
<dbReference type="SUPFAM" id="SSF53098">
    <property type="entry name" value="Ribonuclease H-like"/>
    <property type="match status" value="1"/>
</dbReference>
<dbReference type="PANTHER" id="PTHR47515">
    <property type="entry name" value="LOW CALCIUM RESPONSE LOCUS PROTEIN T"/>
    <property type="match status" value="1"/>
</dbReference>
<dbReference type="PROSITE" id="PS50994">
    <property type="entry name" value="INTEGRASE"/>
    <property type="match status" value="1"/>
</dbReference>
<dbReference type="EMBL" id="JAQQLE010000012">
    <property type="protein sequence ID" value="MDC7715118.1"/>
    <property type="molecule type" value="Genomic_DNA"/>
</dbReference>
<dbReference type="Pfam" id="PF13276">
    <property type="entry name" value="HTH_21"/>
    <property type="match status" value="1"/>
</dbReference>
<sequence length="309" mass="35217">MKSCFAQWKGPALQGLSLCMDGTQTKQQAISVMQTSGLAPSERCACRFVGLSRDAWRHPPQADALTCQLTTRIVEIAQTRRHFGYRQVHELLRAEFPAINQKRGYRLYREQGLAVRRRNHPRKQICMWTPLQAATQLDEVWGMAFVSDQLASGRRLKCLTVPDDFCHEAVQIGVDFLLSDQYVTQMLDQVSQFRGYPLAVRTDDGPEFTSRVFGLGTDARHPAHSDSVGPADEERLRRKFQRQISRQVPDEHEFDTLAEARRIIAVWRDAYSQVHPHASTGRIPPAVFAARYRQQRTTELSSSTTTMQT</sequence>
<dbReference type="PANTHER" id="PTHR47515:SF1">
    <property type="entry name" value="BLR2054 PROTEIN"/>
    <property type="match status" value="1"/>
</dbReference>
<dbReference type="InterPro" id="IPR036397">
    <property type="entry name" value="RNaseH_sf"/>
</dbReference>